<keyword evidence="2" id="KW-0812">Transmembrane</keyword>
<evidence type="ECO:0000256" key="1">
    <source>
        <dbReference type="SAM" id="Coils"/>
    </source>
</evidence>
<feature type="transmembrane region" description="Helical" evidence="2">
    <location>
        <begin position="306"/>
        <end position="323"/>
    </location>
</feature>
<feature type="coiled-coil region" evidence="1">
    <location>
        <begin position="11"/>
        <end position="42"/>
    </location>
</feature>
<evidence type="ECO:0000256" key="2">
    <source>
        <dbReference type="SAM" id="Phobius"/>
    </source>
</evidence>
<feature type="transmembrane region" description="Helical" evidence="2">
    <location>
        <begin position="275"/>
        <end position="294"/>
    </location>
</feature>
<dbReference type="OrthoDB" id="21470at2759"/>
<reference evidence="5" key="1">
    <citation type="submission" date="2014-01" db="EMBL/GenBank/DDBJ databases">
        <authorList>
            <person name="Aslett M."/>
        </authorList>
    </citation>
    <scope>NUCLEOTIDE SEQUENCE</scope>
</reference>
<dbReference type="GO" id="GO:0048471">
    <property type="term" value="C:perinuclear region of cytoplasm"/>
    <property type="evidence" value="ECO:0007669"/>
    <property type="project" value="TreeGrafter"/>
</dbReference>
<dbReference type="AlphaFoldDB" id="A0A077ZD76"/>
<dbReference type="PANTHER" id="PTHR12323">
    <property type="entry name" value="SR-RELATED CTD ASSOCIATED FACTOR 6"/>
    <property type="match status" value="1"/>
</dbReference>
<keyword evidence="1" id="KW-0175">Coiled coil</keyword>
<evidence type="ECO:0000259" key="3">
    <source>
        <dbReference type="Pfam" id="PF04818"/>
    </source>
</evidence>
<dbReference type="PANTHER" id="PTHR12323:SF0">
    <property type="entry name" value="CALCIUM HOMEOSTASIS ENDOPLASMIC RETICULUM PROTEIN"/>
    <property type="match status" value="1"/>
</dbReference>
<feature type="transmembrane region" description="Helical" evidence="2">
    <location>
        <begin position="384"/>
        <end position="402"/>
    </location>
</feature>
<feature type="domain" description="DUF7819" evidence="4">
    <location>
        <begin position="235"/>
        <end position="277"/>
    </location>
</feature>
<feature type="domain" description="CID" evidence="3">
    <location>
        <begin position="34"/>
        <end position="117"/>
    </location>
</feature>
<keyword evidence="6" id="KW-1185">Reference proteome</keyword>
<dbReference type="InterPro" id="IPR006569">
    <property type="entry name" value="CID_dom"/>
</dbReference>
<evidence type="ECO:0000313" key="5">
    <source>
        <dbReference type="EMBL" id="CDW58351.1"/>
    </source>
</evidence>
<organism evidence="5 6">
    <name type="scientific">Trichuris trichiura</name>
    <name type="common">Whipworm</name>
    <name type="synonym">Trichocephalus trichiurus</name>
    <dbReference type="NCBI Taxonomy" id="36087"/>
    <lineage>
        <taxon>Eukaryota</taxon>
        <taxon>Metazoa</taxon>
        <taxon>Ecdysozoa</taxon>
        <taxon>Nematoda</taxon>
        <taxon>Enoplea</taxon>
        <taxon>Dorylaimia</taxon>
        <taxon>Trichinellida</taxon>
        <taxon>Trichuridae</taxon>
        <taxon>Trichuris</taxon>
    </lineage>
</organism>
<dbReference type="Gene3D" id="1.25.40.90">
    <property type="match status" value="1"/>
</dbReference>
<dbReference type="Proteomes" id="UP000030665">
    <property type="component" value="Unassembled WGS sequence"/>
</dbReference>
<evidence type="ECO:0000313" key="6">
    <source>
        <dbReference type="Proteomes" id="UP000030665"/>
    </source>
</evidence>
<reference evidence="5" key="2">
    <citation type="submission" date="2014-03" db="EMBL/GenBank/DDBJ databases">
        <title>The whipworm genome and dual-species transcriptomics of an intimate host-pathogen interaction.</title>
        <authorList>
            <person name="Foth B.J."/>
            <person name="Tsai I.J."/>
            <person name="Reid A.J."/>
            <person name="Bancroft A.J."/>
            <person name="Nichol S."/>
            <person name="Tracey A."/>
            <person name="Holroyd N."/>
            <person name="Cotton J.A."/>
            <person name="Stanley E.J."/>
            <person name="Zarowiecki M."/>
            <person name="Liu J.Z."/>
            <person name="Huckvale T."/>
            <person name="Cooper P.J."/>
            <person name="Grencis R.K."/>
            <person name="Berriman M."/>
        </authorList>
    </citation>
    <scope>NUCLEOTIDE SEQUENCE [LARGE SCALE GENOMIC DNA]</scope>
</reference>
<gene>
    <name evidence="5" type="ORF">TTRE_0000666101</name>
</gene>
<keyword evidence="2" id="KW-0472">Membrane</keyword>
<proteinExistence type="predicted"/>
<dbReference type="Pfam" id="PF04818">
    <property type="entry name" value="CID"/>
    <property type="match status" value="1"/>
</dbReference>
<dbReference type="EMBL" id="HG806319">
    <property type="protein sequence ID" value="CDW58351.1"/>
    <property type="molecule type" value="Genomic_DNA"/>
</dbReference>
<accession>A0A077ZD76</accession>
<dbReference type="InterPro" id="IPR056721">
    <property type="entry name" value="DUF7819"/>
</dbReference>
<evidence type="ECO:0000259" key="4">
    <source>
        <dbReference type="Pfam" id="PF25127"/>
    </source>
</evidence>
<sequence length="420" mass="48354">MSNQAFGLSSIDALKRKVQESEENLKAQRDTIMEQVKEAIRTGENEVINRMSVECANILSPFLRSVLIKDKRNTATFKLHLLYLVNDLLHKLLCSLFINSQMKEFEPILSKIFEQFQIRYRQYESQHLEFVRYTEQQIENIKSNLVNVQQSLLLQISEFTMNTIPPAVNLTSSTNYNLDPRLNPRDMNRFQFAGPVGSMPPAWNERFVMPFIVNMPPPKLVVPKAGLPTTSAFQSSSLKPRCMYYDLPAGVMVSMVPLEAQEYEPIDPHAVRVPVMMLLVNCTFLFVMLMFYNFEIGTRFKTLSPSWIGFLALLIKLLFSEGWEKLGMYEYYVAKDKAVAAKFQREKGAEERNRCVNSLVAEYSAHSAPTTSEASNERLNGKHTVQTITYIIYYVVSCAIISRHKKQRETMFLFSKALRL</sequence>
<protein>
    <submittedName>
        <fullName evidence="5">Calcium homeostasis endoplasmic reticulum protein</fullName>
    </submittedName>
</protein>
<dbReference type="STRING" id="36087.A0A077ZD76"/>
<dbReference type="InterPro" id="IPR008942">
    <property type="entry name" value="ENTH_VHS"/>
</dbReference>
<keyword evidence="2" id="KW-1133">Transmembrane helix</keyword>
<dbReference type="GO" id="GO:0006874">
    <property type="term" value="P:intracellular calcium ion homeostasis"/>
    <property type="evidence" value="ECO:0007669"/>
    <property type="project" value="TreeGrafter"/>
</dbReference>
<name>A0A077ZD76_TRITR</name>
<dbReference type="Pfam" id="PF25127">
    <property type="entry name" value="DUF7819"/>
    <property type="match status" value="1"/>
</dbReference>